<dbReference type="SUPFAM" id="SSF53474">
    <property type="entry name" value="alpha/beta-Hydrolases"/>
    <property type="match status" value="1"/>
</dbReference>
<evidence type="ECO:0000313" key="7">
    <source>
        <dbReference type="Proteomes" id="UP000463138"/>
    </source>
</evidence>
<dbReference type="Proteomes" id="UP000463138">
    <property type="component" value="Unassembled WGS sequence"/>
</dbReference>
<feature type="signal peptide" evidence="2">
    <location>
        <begin position="1"/>
        <end position="32"/>
    </location>
</feature>
<name>A0A7V7KXP5_9GAMM</name>
<keyword evidence="7" id="KW-1185">Reference proteome</keyword>
<dbReference type="Gene3D" id="3.40.50.1820">
    <property type="entry name" value="alpha/beta hydrolase"/>
    <property type="match status" value="1"/>
</dbReference>
<sequence>MRHMMNKILPRISSAWRLAGLPLLSLVAAMSAGCFSGSGSSSSSDESSDVQQGTFVDSPVAGLRYETPSQEGETNETGRFQYREGEIVSFHLGELKLGEGMGESIMTPTSLVTDAADSSDPAVLNISRLLQTLDADGNLNNGIELTDAIVNQIDQYLADNPGTSIDFADTAAFDSALAALLAALNETAVFAENADGKSRVARSTLQAWQHLQDSLDALDGRDIDYDVRPVVFIHGGAGSASQFESQAQRFITNGYPRDYLATFEYDTSAIDSDEYLAMTDARNAGIDAIVDQLLAISGADKVDLMGHSNGTRVSLTYLSDPQRAAKVANYISIDGTPAASPPGGVRTLALWGQYIDREVVGAENVYPPVEAPVGHIEVATSASSFERMYAFFNAQSPAVVQVPQAEGAEVWVAGRASIFPRNIGAEGAELRISEISPDTGARLSDTPSYQMVLDSSGQWGPARLNKGGSYEFALVREGAGNDHYFYREPFTTDSYNVRLNTSLPGSGVGALLTRSANHSNIGISRDKEFWGYLEEGSDILEVKGTNVIIEQTAPLLKRLSSLFLHDRGADGVSNLGTPDPVLNRIPFISGLDMYLPAAGGPNGVISLELTPRGEEGSDTTQIVNVPNWPSNQIRTISVHFKDYVD</sequence>
<dbReference type="Pfam" id="PF18067">
    <property type="entry name" value="Lipase_C"/>
    <property type="match status" value="1"/>
</dbReference>
<evidence type="ECO:0000313" key="6">
    <source>
        <dbReference type="EMBL" id="KAA0696883.1"/>
    </source>
</evidence>
<evidence type="ECO:0000256" key="1">
    <source>
        <dbReference type="SAM" id="MobiDB-lite"/>
    </source>
</evidence>
<evidence type="ECO:0000259" key="5">
    <source>
        <dbReference type="Pfam" id="PF21768"/>
    </source>
</evidence>
<dbReference type="InterPro" id="IPR012908">
    <property type="entry name" value="PGAP1-ab_dom-like"/>
</dbReference>
<feature type="domain" description="AF-1763-like C-terminal" evidence="5">
    <location>
        <begin position="524"/>
        <end position="642"/>
    </location>
</feature>
<comment type="caution">
    <text evidence="6">The sequence shown here is derived from an EMBL/GenBank/DDBJ whole genome shotgun (WGS) entry which is preliminary data.</text>
</comment>
<dbReference type="Pfam" id="PF21768">
    <property type="entry name" value="AF_1763-like_C"/>
    <property type="match status" value="1"/>
</dbReference>
<dbReference type="Gene3D" id="2.60.40.2190">
    <property type="match status" value="1"/>
</dbReference>
<feature type="domain" description="GPI inositol-deacylase PGAP1-like alpha/beta" evidence="3">
    <location>
        <begin position="228"/>
        <end position="342"/>
    </location>
</feature>
<feature type="region of interest" description="Disordered" evidence="1">
    <location>
        <begin position="57"/>
        <end position="79"/>
    </location>
</feature>
<feature type="compositionally biased region" description="Polar residues" evidence="1">
    <location>
        <begin position="67"/>
        <end position="78"/>
    </location>
</feature>
<dbReference type="EMBL" id="QOVF01000001">
    <property type="protein sequence ID" value="KAA0696883.1"/>
    <property type="molecule type" value="Genomic_DNA"/>
</dbReference>
<keyword evidence="6" id="KW-0378">Hydrolase</keyword>
<dbReference type="Gene3D" id="2.60.40.2200">
    <property type="match status" value="1"/>
</dbReference>
<reference evidence="6 7" key="1">
    <citation type="submission" date="2018-07" db="EMBL/GenBank/DDBJ databases">
        <title>Pseudomonas laoshanensis sp. nov., isolated from soil.</title>
        <authorList>
            <person name="Sun J."/>
            <person name="Yu L."/>
            <person name="Wang M."/>
            <person name="Zhang C."/>
        </authorList>
    </citation>
    <scope>NUCLEOTIDE SEQUENCE [LARGE SCALE GENOMIC DNA]</scope>
    <source>
        <strain evidence="6 7">Y22</strain>
    </source>
</reference>
<accession>A0A7V7KXP5</accession>
<gene>
    <name evidence="6" type="ORF">DT594_06095</name>
</gene>
<evidence type="ECO:0000259" key="3">
    <source>
        <dbReference type="Pfam" id="PF07819"/>
    </source>
</evidence>
<keyword evidence="2" id="KW-0732">Signal</keyword>
<protein>
    <submittedName>
        <fullName evidence="6">Alpha/beta fold hydrolase</fullName>
    </submittedName>
</protein>
<evidence type="ECO:0000256" key="2">
    <source>
        <dbReference type="SAM" id="SignalP"/>
    </source>
</evidence>
<proteinExistence type="predicted"/>
<dbReference type="Pfam" id="PF07819">
    <property type="entry name" value="PGAP1"/>
    <property type="match status" value="1"/>
</dbReference>
<dbReference type="PROSITE" id="PS51257">
    <property type="entry name" value="PROKAR_LIPOPROTEIN"/>
    <property type="match status" value="1"/>
</dbReference>
<organism evidence="6 7">
    <name type="scientific">Halopseudomonas laoshanensis</name>
    <dbReference type="NCBI Taxonomy" id="2268758"/>
    <lineage>
        <taxon>Bacteria</taxon>
        <taxon>Pseudomonadati</taxon>
        <taxon>Pseudomonadota</taxon>
        <taxon>Gammaproteobacteria</taxon>
        <taxon>Pseudomonadales</taxon>
        <taxon>Pseudomonadaceae</taxon>
        <taxon>Halopseudomonas</taxon>
    </lineage>
</organism>
<dbReference type="InterPro" id="IPR049036">
    <property type="entry name" value="AF_1763-like_C"/>
</dbReference>
<dbReference type="InterPro" id="IPR029058">
    <property type="entry name" value="AB_hydrolase_fold"/>
</dbReference>
<dbReference type="OrthoDB" id="8871309at2"/>
<evidence type="ECO:0000259" key="4">
    <source>
        <dbReference type="Pfam" id="PF18067"/>
    </source>
</evidence>
<dbReference type="GO" id="GO:0016788">
    <property type="term" value="F:hydrolase activity, acting on ester bonds"/>
    <property type="evidence" value="ECO:0007669"/>
    <property type="project" value="InterPro"/>
</dbReference>
<dbReference type="AlphaFoldDB" id="A0A7V7KXP5"/>
<dbReference type="InterPro" id="IPR040664">
    <property type="entry name" value="AFL_C"/>
</dbReference>
<feature type="domain" description="AFL C-terminal" evidence="4">
    <location>
        <begin position="409"/>
        <end position="502"/>
    </location>
</feature>
<feature type="chain" id="PRO_5030901545" evidence="2">
    <location>
        <begin position="33"/>
        <end position="645"/>
    </location>
</feature>